<dbReference type="AlphaFoldDB" id="A0A813ZGH9"/>
<sequence length="96" mass="11083">MPLSNDYTRLSRLYAAIKTISQRTKRGLHDVWYPAAALLKSFYSDDGESLRVEPSNNQRSVKPVDGPISIDYINHMLEARKVQKYSYPRDMDSLTM</sequence>
<evidence type="ECO:0000313" key="3">
    <source>
        <dbReference type="EMBL" id="CAF3638904.1"/>
    </source>
</evidence>
<dbReference type="Proteomes" id="UP000682733">
    <property type="component" value="Unassembled WGS sequence"/>
</dbReference>
<dbReference type="EMBL" id="CAJNOQ010001481">
    <property type="protein sequence ID" value="CAF0898129.1"/>
    <property type="molecule type" value="Genomic_DNA"/>
</dbReference>
<name>A0A813ZGH9_9BILA</name>
<evidence type="ECO:0000313" key="4">
    <source>
        <dbReference type="EMBL" id="CAF3681043.1"/>
    </source>
</evidence>
<dbReference type="Proteomes" id="UP000677228">
    <property type="component" value="Unassembled WGS sequence"/>
</dbReference>
<dbReference type="Proteomes" id="UP000663829">
    <property type="component" value="Unassembled WGS sequence"/>
</dbReference>
<dbReference type="Proteomes" id="UP000681722">
    <property type="component" value="Unassembled WGS sequence"/>
</dbReference>
<evidence type="ECO:0000313" key="2">
    <source>
        <dbReference type="EMBL" id="CAF0898129.1"/>
    </source>
</evidence>
<evidence type="ECO:0000313" key="5">
    <source>
        <dbReference type="Proteomes" id="UP000663829"/>
    </source>
</evidence>
<gene>
    <name evidence="2" type="ORF">GPM918_LOCUS8487</name>
    <name evidence="1" type="ORF">OVA965_LOCUS7279</name>
    <name evidence="4" type="ORF">SRO942_LOCUS8487</name>
    <name evidence="3" type="ORF">TMI583_LOCUS7275</name>
</gene>
<protein>
    <submittedName>
        <fullName evidence="2">Uncharacterized protein</fullName>
    </submittedName>
</protein>
<organism evidence="2 5">
    <name type="scientific">Didymodactylos carnosus</name>
    <dbReference type="NCBI Taxonomy" id="1234261"/>
    <lineage>
        <taxon>Eukaryota</taxon>
        <taxon>Metazoa</taxon>
        <taxon>Spiralia</taxon>
        <taxon>Gnathifera</taxon>
        <taxon>Rotifera</taxon>
        <taxon>Eurotatoria</taxon>
        <taxon>Bdelloidea</taxon>
        <taxon>Philodinida</taxon>
        <taxon>Philodinidae</taxon>
        <taxon>Didymodactylos</taxon>
    </lineage>
</organism>
<reference evidence="2" key="1">
    <citation type="submission" date="2021-02" db="EMBL/GenBank/DDBJ databases">
        <authorList>
            <person name="Nowell W R."/>
        </authorList>
    </citation>
    <scope>NUCLEOTIDE SEQUENCE</scope>
</reference>
<accession>A0A813ZGH9</accession>
<dbReference type="EMBL" id="CAJOBC010001481">
    <property type="protein sequence ID" value="CAF3681043.1"/>
    <property type="molecule type" value="Genomic_DNA"/>
</dbReference>
<keyword evidence="5" id="KW-1185">Reference proteome</keyword>
<proteinExistence type="predicted"/>
<dbReference type="EMBL" id="CAJNOK010002297">
    <property type="protein sequence ID" value="CAF0853742.1"/>
    <property type="molecule type" value="Genomic_DNA"/>
</dbReference>
<dbReference type="EMBL" id="CAJOBA010002297">
    <property type="protein sequence ID" value="CAF3638904.1"/>
    <property type="molecule type" value="Genomic_DNA"/>
</dbReference>
<comment type="caution">
    <text evidence="2">The sequence shown here is derived from an EMBL/GenBank/DDBJ whole genome shotgun (WGS) entry which is preliminary data.</text>
</comment>
<evidence type="ECO:0000313" key="1">
    <source>
        <dbReference type="EMBL" id="CAF0853742.1"/>
    </source>
</evidence>